<dbReference type="InterPro" id="IPR036388">
    <property type="entry name" value="WH-like_DNA-bd_sf"/>
</dbReference>
<keyword evidence="4" id="KW-1185">Reference proteome</keyword>
<dbReference type="PANTHER" id="PTHR12732">
    <property type="entry name" value="UNCHARACTERIZED PROTEASOME COMPONENT REGION PCI-CONTAINING"/>
    <property type="match status" value="1"/>
</dbReference>
<evidence type="ECO:0000259" key="2">
    <source>
        <dbReference type="PROSITE" id="PS50250"/>
    </source>
</evidence>
<proteinExistence type="inferred from homology"/>
<dbReference type="AlphaFoldDB" id="A0A1E4TLA3"/>
<dbReference type="GO" id="GO:0003723">
    <property type="term" value="F:RNA binding"/>
    <property type="evidence" value="ECO:0007669"/>
    <property type="project" value="InterPro"/>
</dbReference>
<dbReference type="SMART" id="SM00753">
    <property type="entry name" value="PAM"/>
    <property type="match status" value="1"/>
</dbReference>
<evidence type="ECO:0000313" key="4">
    <source>
        <dbReference type="Proteomes" id="UP000095023"/>
    </source>
</evidence>
<dbReference type="InterPro" id="IPR045114">
    <property type="entry name" value="Csn12-like"/>
</dbReference>
<dbReference type="Proteomes" id="UP000095023">
    <property type="component" value="Unassembled WGS sequence"/>
</dbReference>
<sequence>MNLGRAQAFMEAVRTQNGSELSRLTSIDRPPGSGGETEKSMLQYVISDPQWRDYFIYNNDYYNYLMKSDLQNAFKSDIEALNILARIAARENKWILPVLKGNAGELCAVAIITGRFTNSNEPLESSARIINRLLNLCLGDREPTMSLSKKYGVYRIMNLLFILYFRLNNRSIARSTLQAVTASSVVLPPFEEFSVSDRCMFLYFKALILISESHYSQAHDALQQSLRLCHRASRNNIRRILVCLVPLRFMLYQIIPSASLYTAFPELEKAYKQLFEAVRAGNITEFDKQIDINKALFFKKNLYLLMRKSKIIVQKRLLICTYQAMDCPTRLPLPAYRAAFAVFGKKITSDELECYLTNLIASGNVKGYISREHAMLILRKTDPFPVPEPSTVESK</sequence>
<evidence type="ECO:0000256" key="1">
    <source>
        <dbReference type="ARBA" id="ARBA00025771"/>
    </source>
</evidence>
<gene>
    <name evidence="3" type="ORF">CANCADRAFT_86700</name>
</gene>
<reference evidence="4" key="1">
    <citation type="submission" date="2016-02" db="EMBL/GenBank/DDBJ databases">
        <title>Comparative genomics of biotechnologically important yeasts.</title>
        <authorList>
            <consortium name="DOE Joint Genome Institute"/>
            <person name="Riley R."/>
            <person name="Haridas S."/>
            <person name="Wolfe K.H."/>
            <person name="Lopes M.R."/>
            <person name="Hittinger C.T."/>
            <person name="Goker M."/>
            <person name="Salamov A."/>
            <person name="Wisecaver J."/>
            <person name="Long T.M."/>
            <person name="Aerts A.L."/>
            <person name="Barry K."/>
            <person name="Choi C."/>
            <person name="Clum A."/>
            <person name="Coughlan A.Y."/>
            <person name="Deshpande S."/>
            <person name="Douglass A.P."/>
            <person name="Hanson S.J."/>
            <person name="Klenk H.-P."/>
            <person name="Labutti K."/>
            <person name="Lapidus A."/>
            <person name="Lindquist E."/>
            <person name="Lipzen A."/>
            <person name="Meier-Kolthoff J.P."/>
            <person name="Ohm R.A."/>
            <person name="Otillar R.P."/>
            <person name="Pangilinan J."/>
            <person name="Peng Y."/>
            <person name="Rokas A."/>
            <person name="Rosa C.A."/>
            <person name="Scheuner C."/>
            <person name="Sibirny A.A."/>
            <person name="Slot J.C."/>
            <person name="Stielow J.B."/>
            <person name="Sun H."/>
            <person name="Kurtzman C.P."/>
            <person name="Blackwell M."/>
            <person name="Jeffries T.W."/>
            <person name="Grigoriev I.V."/>
        </authorList>
    </citation>
    <scope>NUCLEOTIDE SEQUENCE [LARGE SCALE GENOMIC DNA]</scope>
    <source>
        <strain evidence="4">NRRL Y-17796</strain>
    </source>
</reference>
<comment type="similarity">
    <text evidence="1">Belongs to the CSN12 family.</text>
</comment>
<dbReference type="InterPro" id="IPR000717">
    <property type="entry name" value="PCI_dom"/>
</dbReference>
<dbReference type="Gene3D" id="1.10.10.10">
    <property type="entry name" value="Winged helix-like DNA-binding domain superfamily/Winged helix DNA-binding domain"/>
    <property type="match status" value="1"/>
</dbReference>
<name>A0A1E4TLA3_9ASCO</name>
<accession>A0A1E4TLA3</accession>
<dbReference type="GO" id="GO:0003690">
    <property type="term" value="F:double-stranded DNA binding"/>
    <property type="evidence" value="ECO:0007669"/>
    <property type="project" value="InterPro"/>
</dbReference>
<dbReference type="EMBL" id="KV453841">
    <property type="protein sequence ID" value="ODV92428.1"/>
    <property type="molecule type" value="Genomic_DNA"/>
</dbReference>
<organism evidence="3 4">
    <name type="scientific">Tortispora caseinolytica NRRL Y-17796</name>
    <dbReference type="NCBI Taxonomy" id="767744"/>
    <lineage>
        <taxon>Eukaryota</taxon>
        <taxon>Fungi</taxon>
        <taxon>Dikarya</taxon>
        <taxon>Ascomycota</taxon>
        <taxon>Saccharomycotina</taxon>
        <taxon>Trigonopsidomycetes</taxon>
        <taxon>Trigonopsidales</taxon>
        <taxon>Trigonopsidaceae</taxon>
        <taxon>Tortispora</taxon>
    </lineage>
</organism>
<feature type="domain" description="PCI" evidence="2">
    <location>
        <begin position="199"/>
        <end position="383"/>
    </location>
</feature>
<evidence type="ECO:0000313" key="3">
    <source>
        <dbReference type="EMBL" id="ODV92428.1"/>
    </source>
</evidence>
<dbReference type="Pfam" id="PF01399">
    <property type="entry name" value="PCI"/>
    <property type="match status" value="1"/>
</dbReference>
<dbReference type="PROSITE" id="PS50250">
    <property type="entry name" value="PCI"/>
    <property type="match status" value="1"/>
</dbReference>
<dbReference type="PANTHER" id="PTHR12732:SF0">
    <property type="entry name" value="PCI DOMAIN-CONTAINING PROTEIN 2"/>
    <property type="match status" value="1"/>
</dbReference>
<protein>
    <recommendedName>
        <fullName evidence="2">PCI domain-containing protein</fullName>
    </recommendedName>
</protein>
<dbReference type="OrthoDB" id="10252687at2759"/>